<dbReference type="Pfam" id="PF04389">
    <property type="entry name" value="Peptidase_M28"/>
    <property type="match status" value="1"/>
</dbReference>
<sequence length="394" mass="43012">MPIPDSSMPNPTRIFASRLLRLYLTSVAVFALADVVAVPAAAQQRVGSTQDGRPSDPPRLRRNVRNVLGGVPMTDADSMHQRVVALLDFDSYKELVRGLTQFGDREQGTPRNAAAVDWIEEQLQGWGYETERLQYMYTPRAGRGAPSPEPEPREEVYATKIGTTNPGEMYIVSAHMDGRGGGEAANDDASGTALVMEIARSLASPGVESDMSIRFALWNNEETGLNGAGAYVEQRAELQGIENPAGSGQYPEPRWLGMIQHDMMMWDHGNPVTFNQALDADVDVEFQLNSAFAEQSAQLGIALINANRMHATDYPAVLSNAMSNTDSTPFMDVVPAVSLRENRRLYETGNGANPHWHQPTDLFETFTDADFTLGLNAAQTTLGAIAKLAGIRIE</sequence>
<organism evidence="3">
    <name type="scientific">marine metagenome</name>
    <dbReference type="NCBI Taxonomy" id="408172"/>
    <lineage>
        <taxon>unclassified sequences</taxon>
        <taxon>metagenomes</taxon>
        <taxon>ecological metagenomes</taxon>
    </lineage>
</organism>
<feature type="domain" description="Peptidase M28" evidence="2">
    <location>
        <begin position="161"/>
        <end position="365"/>
    </location>
</feature>
<dbReference type="AlphaFoldDB" id="A0A381PWX9"/>
<gene>
    <name evidence="3" type="ORF">METZ01_LOCUS23932</name>
</gene>
<protein>
    <recommendedName>
        <fullName evidence="2">Peptidase M28 domain-containing protein</fullName>
    </recommendedName>
</protein>
<dbReference type="GO" id="GO:0006508">
    <property type="term" value="P:proteolysis"/>
    <property type="evidence" value="ECO:0007669"/>
    <property type="project" value="InterPro"/>
</dbReference>
<dbReference type="InterPro" id="IPR045175">
    <property type="entry name" value="M28_fam"/>
</dbReference>
<dbReference type="SUPFAM" id="SSF53187">
    <property type="entry name" value="Zn-dependent exopeptidases"/>
    <property type="match status" value="1"/>
</dbReference>
<accession>A0A381PWX9</accession>
<dbReference type="PANTHER" id="PTHR12147:SF26">
    <property type="entry name" value="PEPTIDASE M28 DOMAIN-CONTAINING PROTEIN"/>
    <property type="match status" value="1"/>
</dbReference>
<evidence type="ECO:0000313" key="3">
    <source>
        <dbReference type="EMBL" id="SUZ71078.1"/>
    </source>
</evidence>
<proteinExistence type="predicted"/>
<evidence type="ECO:0000259" key="2">
    <source>
        <dbReference type="Pfam" id="PF04389"/>
    </source>
</evidence>
<dbReference type="GO" id="GO:0008235">
    <property type="term" value="F:metalloexopeptidase activity"/>
    <property type="evidence" value="ECO:0007669"/>
    <property type="project" value="InterPro"/>
</dbReference>
<feature type="region of interest" description="Disordered" evidence="1">
    <location>
        <begin position="43"/>
        <end position="63"/>
    </location>
</feature>
<dbReference type="Gene3D" id="3.40.630.10">
    <property type="entry name" value="Zn peptidases"/>
    <property type="match status" value="1"/>
</dbReference>
<dbReference type="EMBL" id="UINC01001110">
    <property type="protein sequence ID" value="SUZ71078.1"/>
    <property type="molecule type" value="Genomic_DNA"/>
</dbReference>
<dbReference type="PANTHER" id="PTHR12147">
    <property type="entry name" value="METALLOPEPTIDASE M28 FAMILY MEMBER"/>
    <property type="match status" value="1"/>
</dbReference>
<name>A0A381PWX9_9ZZZZ</name>
<evidence type="ECO:0000256" key="1">
    <source>
        <dbReference type="SAM" id="MobiDB-lite"/>
    </source>
</evidence>
<dbReference type="InterPro" id="IPR007484">
    <property type="entry name" value="Peptidase_M28"/>
</dbReference>
<reference evidence="3" key="1">
    <citation type="submission" date="2018-05" db="EMBL/GenBank/DDBJ databases">
        <authorList>
            <person name="Lanie J.A."/>
            <person name="Ng W.-L."/>
            <person name="Kazmierczak K.M."/>
            <person name="Andrzejewski T.M."/>
            <person name="Davidsen T.M."/>
            <person name="Wayne K.J."/>
            <person name="Tettelin H."/>
            <person name="Glass J.I."/>
            <person name="Rusch D."/>
            <person name="Podicherti R."/>
            <person name="Tsui H.-C.T."/>
            <person name="Winkler M.E."/>
        </authorList>
    </citation>
    <scope>NUCLEOTIDE SEQUENCE</scope>
</reference>